<evidence type="ECO:0000313" key="1">
    <source>
        <dbReference type="EMBL" id="KAG7407241.1"/>
    </source>
</evidence>
<evidence type="ECO:0008006" key="3">
    <source>
        <dbReference type="Google" id="ProtNLM"/>
    </source>
</evidence>
<dbReference type="Proteomes" id="UP000694050">
    <property type="component" value="Unassembled WGS sequence"/>
</dbReference>
<evidence type="ECO:0000313" key="2">
    <source>
        <dbReference type="Proteomes" id="UP000694050"/>
    </source>
</evidence>
<reference evidence="1" key="1">
    <citation type="submission" date="2021-04" db="EMBL/GenBank/DDBJ databases">
        <title>First draft genome resource for Brassicaceae pathogens Fusarium oxysporum f. sp. raphani and Fusarium oxysporum f. sp. rapae.</title>
        <authorList>
            <person name="Asai S."/>
        </authorList>
    </citation>
    <scope>NUCLEOTIDE SEQUENCE</scope>
    <source>
        <strain evidence="1">Tf1208</strain>
    </source>
</reference>
<gene>
    <name evidence="1" type="ORF">Forpe1208_v012778</name>
</gene>
<protein>
    <recommendedName>
        <fullName evidence="3">Metallo-beta-lactamase domain-containing protein</fullName>
    </recommendedName>
</protein>
<dbReference type="AlphaFoldDB" id="A0A8J5U0L2"/>
<dbReference type="EMBL" id="JAELUQ010000010">
    <property type="protein sequence ID" value="KAG7407241.1"/>
    <property type="molecule type" value="Genomic_DNA"/>
</dbReference>
<sequence>MDGGRDVQGLKAGKVILLGLETIIKIHNIKRPFLRAWVVTHWDKDHFQGFLDLLKEKQLERFVIVESFRLYCATNLAAIKRASKALEISKIKPNVTSGVEVLGHDFFGQDPNKADAGFWCVGGDGYSYAKGVKIPPEPQKINNVLKNLVQVSKKGGKPTPNEQSLMAAIIWPKGGAGKPRFSYFSAGDGNFSLEKDNICPHVFQKQPVKAFKLDHHGSSGEFSRGEVLEGMNLPRRLIVTPGHQYGHPCWDVLFQIRKMYTQYKQAHGGKLLYTTRLPYWVDESKFGKWLATDLNINPNGRLKSLLDTSQSSKSEKRLLTGKESQKAVDKALKEAREQEGRVDGNIFMKKTFRESDDEDEEDDPSFTYEDGLGALLSDIVHNQGTAYDSVYDRATRELQEAADKGKYEMEEEGREEKPFKAVDEDIEVKYDVVDVCVKMWNSISEQQIKEGVAQSKYYLLQLISANDDELDGDVKAFEWPENWGWLPKAKI</sequence>
<accession>A0A8J5U0L2</accession>
<name>A0A8J5U0L2_FUSOX</name>
<comment type="caution">
    <text evidence="1">The sequence shown here is derived from an EMBL/GenBank/DDBJ whole genome shotgun (WGS) entry which is preliminary data.</text>
</comment>
<organism evidence="1 2">
    <name type="scientific">Fusarium oxysporum f. sp. rapae</name>
    <dbReference type="NCBI Taxonomy" id="485398"/>
    <lineage>
        <taxon>Eukaryota</taxon>
        <taxon>Fungi</taxon>
        <taxon>Dikarya</taxon>
        <taxon>Ascomycota</taxon>
        <taxon>Pezizomycotina</taxon>
        <taxon>Sordariomycetes</taxon>
        <taxon>Hypocreomycetidae</taxon>
        <taxon>Hypocreales</taxon>
        <taxon>Nectriaceae</taxon>
        <taxon>Fusarium</taxon>
        <taxon>Fusarium oxysporum species complex</taxon>
    </lineage>
</organism>
<proteinExistence type="predicted"/>